<accession>A0A087CVG6</accession>
<dbReference type="Pfam" id="PF00496">
    <property type="entry name" value="SBP_bac_5"/>
    <property type="match status" value="1"/>
</dbReference>
<comment type="similarity">
    <text evidence="1">Belongs to the bacterial solute-binding protein 5 family.</text>
</comment>
<dbReference type="CDD" id="cd08492">
    <property type="entry name" value="PBP2_NikA_DppA_OppA_like_15"/>
    <property type="match status" value="1"/>
</dbReference>
<evidence type="ECO:0000313" key="6">
    <source>
        <dbReference type="EMBL" id="KFI87266.1"/>
    </source>
</evidence>
<organism evidence="6 7">
    <name type="scientific">Bifidobacterium reuteri DSM 23975</name>
    <dbReference type="NCBI Taxonomy" id="1437610"/>
    <lineage>
        <taxon>Bacteria</taxon>
        <taxon>Bacillati</taxon>
        <taxon>Actinomycetota</taxon>
        <taxon>Actinomycetes</taxon>
        <taxon>Bifidobacteriales</taxon>
        <taxon>Bifidobacteriaceae</taxon>
        <taxon>Bifidobacterium</taxon>
    </lineage>
</organism>
<dbReference type="PIRSF" id="PIRSF002741">
    <property type="entry name" value="MppA"/>
    <property type="match status" value="1"/>
</dbReference>
<evidence type="ECO:0000256" key="4">
    <source>
        <dbReference type="SAM" id="SignalP"/>
    </source>
</evidence>
<gene>
    <name evidence="6" type="ORF">BREU_0296</name>
</gene>
<dbReference type="STRING" id="1437610.BREU_0296"/>
<sequence length="568" mass="62736">MGDNRISRRAGTGRSKAVRTKAVALAIAGLLVFSGCGSAANAATNGAEETAGDPVSGGTLRIAEPTEILNCIDPFQTSWTASRTLVRQFAESLTDQDPKTGEIKPWLATDWTLSEDGKTYTFNLKHDVTFSNGEAFNADAVVKNFETDLQGVKEGWGTAGGNYIQGLESVSKVDDDTVEFHFSKFNAAFLQATATTTLAIIAPASLDQTPQQRCHGENLYGTGPFVLEQWDITSKTTFTKRKGYTTPSPFEKRQKGDAYLDRIEVSYIPETSVRTGNFVGGQTDLILASSAVPILENDANQIKAAGGRIETRAFPGTSYDIYPNTRTEGRPLTDINVRKAVSLAIDRTSYAQTIFRKDYPLVQGVLGATTPSFQATPEAVKYDPEQAGKLLDKAGWRLKDDGYRYKDGKKLTLVWLDYNKNAGQDLLVDQFRQVGIDLQIEIGTYADSVNKEKTNDYDLSMLWTYTRSDPSAIGNLIDIRSEKGNRGGWNIADDEQRAKLNELFDAGIAERDTAKRTKIYQELQQYLADQYLQIPFYERTGDLALAKNVHGVRYTAESFISLYDTWLS</sequence>
<dbReference type="InterPro" id="IPR000914">
    <property type="entry name" value="SBP_5_dom"/>
</dbReference>
<feature type="domain" description="Solute-binding protein family 5" evidence="5">
    <location>
        <begin position="102"/>
        <end position="471"/>
    </location>
</feature>
<keyword evidence="2" id="KW-0813">Transport</keyword>
<reference evidence="6 7" key="1">
    <citation type="submission" date="2014-03" db="EMBL/GenBank/DDBJ databases">
        <title>Genomics of Bifidobacteria.</title>
        <authorList>
            <person name="Ventura M."/>
            <person name="Milani C."/>
            <person name="Lugli G.A."/>
        </authorList>
    </citation>
    <scope>NUCLEOTIDE SEQUENCE [LARGE SCALE GENOMIC DNA]</scope>
    <source>
        <strain evidence="6 7">DSM 23975</strain>
    </source>
</reference>
<feature type="chain" id="PRO_5039361876" evidence="4">
    <location>
        <begin position="40"/>
        <end position="568"/>
    </location>
</feature>
<dbReference type="SUPFAM" id="SSF53850">
    <property type="entry name" value="Periplasmic binding protein-like II"/>
    <property type="match status" value="1"/>
</dbReference>
<dbReference type="Gene3D" id="3.10.105.10">
    <property type="entry name" value="Dipeptide-binding Protein, Domain 3"/>
    <property type="match status" value="1"/>
</dbReference>
<evidence type="ECO:0000313" key="7">
    <source>
        <dbReference type="Proteomes" id="UP000028984"/>
    </source>
</evidence>
<keyword evidence="7" id="KW-1185">Reference proteome</keyword>
<dbReference type="InterPro" id="IPR030678">
    <property type="entry name" value="Peptide/Ni-bd"/>
</dbReference>
<dbReference type="Gene3D" id="3.40.190.10">
    <property type="entry name" value="Periplasmic binding protein-like II"/>
    <property type="match status" value="1"/>
</dbReference>
<dbReference type="GO" id="GO:0043190">
    <property type="term" value="C:ATP-binding cassette (ABC) transporter complex"/>
    <property type="evidence" value="ECO:0007669"/>
    <property type="project" value="InterPro"/>
</dbReference>
<evidence type="ECO:0000256" key="2">
    <source>
        <dbReference type="ARBA" id="ARBA00022448"/>
    </source>
</evidence>
<dbReference type="PANTHER" id="PTHR30290:SF9">
    <property type="entry name" value="OLIGOPEPTIDE-BINDING PROTEIN APPA"/>
    <property type="match status" value="1"/>
</dbReference>
<dbReference type="eggNOG" id="COG0747">
    <property type="taxonomic scope" value="Bacteria"/>
</dbReference>
<dbReference type="PANTHER" id="PTHR30290">
    <property type="entry name" value="PERIPLASMIC BINDING COMPONENT OF ABC TRANSPORTER"/>
    <property type="match status" value="1"/>
</dbReference>
<dbReference type="OrthoDB" id="5240629at2"/>
<dbReference type="GO" id="GO:0015833">
    <property type="term" value="P:peptide transport"/>
    <property type="evidence" value="ECO:0007669"/>
    <property type="project" value="TreeGrafter"/>
</dbReference>
<dbReference type="RefSeq" id="WP_052382023.1">
    <property type="nucleotide sequence ID" value="NZ_JDUW01000018.1"/>
</dbReference>
<name>A0A087CVG6_9BIFI</name>
<dbReference type="InterPro" id="IPR039424">
    <property type="entry name" value="SBP_5"/>
</dbReference>
<evidence type="ECO:0000259" key="5">
    <source>
        <dbReference type="Pfam" id="PF00496"/>
    </source>
</evidence>
<protein>
    <submittedName>
        <fullName evidence="6">Extracellular solute-binding protein family 5</fullName>
    </submittedName>
</protein>
<dbReference type="EMBL" id="JGZK01000003">
    <property type="protein sequence ID" value="KFI87266.1"/>
    <property type="molecule type" value="Genomic_DNA"/>
</dbReference>
<dbReference type="Proteomes" id="UP000028984">
    <property type="component" value="Unassembled WGS sequence"/>
</dbReference>
<proteinExistence type="inferred from homology"/>
<evidence type="ECO:0000256" key="3">
    <source>
        <dbReference type="ARBA" id="ARBA00022729"/>
    </source>
</evidence>
<dbReference type="GO" id="GO:1904680">
    <property type="term" value="F:peptide transmembrane transporter activity"/>
    <property type="evidence" value="ECO:0007669"/>
    <property type="project" value="TreeGrafter"/>
</dbReference>
<feature type="signal peptide" evidence="4">
    <location>
        <begin position="1"/>
        <end position="39"/>
    </location>
</feature>
<dbReference type="AlphaFoldDB" id="A0A087CVG6"/>
<evidence type="ECO:0000256" key="1">
    <source>
        <dbReference type="ARBA" id="ARBA00005695"/>
    </source>
</evidence>
<keyword evidence="3 4" id="KW-0732">Signal</keyword>
<dbReference type="GO" id="GO:0042597">
    <property type="term" value="C:periplasmic space"/>
    <property type="evidence" value="ECO:0007669"/>
    <property type="project" value="UniProtKB-ARBA"/>
</dbReference>
<comment type="caution">
    <text evidence="6">The sequence shown here is derived from an EMBL/GenBank/DDBJ whole genome shotgun (WGS) entry which is preliminary data.</text>
</comment>